<gene>
    <name evidence="1" type="ORF">EV693_1112</name>
</gene>
<dbReference type="AlphaFoldDB" id="A0A4R2N6F4"/>
<comment type="caution">
    <text evidence="1">The sequence shown here is derived from an EMBL/GenBank/DDBJ whole genome shotgun (WGS) entry which is preliminary data.</text>
</comment>
<organism evidence="1 2">
    <name type="scientific">Nicoletella semolina</name>
    <dbReference type="NCBI Taxonomy" id="271160"/>
    <lineage>
        <taxon>Bacteria</taxon>
        <taxon>Pseudomonadati</taxon>
        <taxon>Pseudomonadota</taxon>
        <taxon>Gammaproteobacteria</taxon>
        <taxon>Pasteurellales</taxon>
        <taxon>Pasteurellaceae</taxon>
        <taxon>Nicoletella</taxon>
    </lineage>
</organism>
<protein>
    <submittedName>
        <fullName evidence="1">Uncharacterized protein YecE (DUF72 family)</fullName>
    </submittedName>
</protein>
<dbReference type="Pfam" id="PF01904">
    <property type="entry name" value="DUF72"/>
    <property type="match status" value="1"/>
</dbReference>
<dbReference type="InterPro" id="IPR036520">
    <property type="entry name" value="UPF0759_sf"/>
</dbReference>
<dbReference type="SUPFAM" id="SSF117396">
    <property type="entry name" value="TM1631-like"/>
    <property type="match status" value="1"/>
</dbReference>
<sequence length="281" mass="32379">MNTGSKIYIGTGGYSDSDLLGTLYPHGTPKADFLQVYSCHYDTVEINSTFHAPLGQKALSGMLNKAEGRLKFSLKLHQDFSHTRTATAEQARHFLHALQPLIEQNRLANLLVQFPQSFDRTPPNRRHLAKVCQWFADVDLAVEFRHASWHTPPVFEAFAKSPKLIWCNADFAPNIGLPTFDFRCFGRTSYLRLHGRNLNWHHATSAAERHDYRYTDDELCQLADTLYHRRREFDTLYLYFQNTTHAHSFYNINTLKSHLNARGFQVKTTTDNLSGEQGRLF</sequence>
<accession>A0A4R2N6F4</accession>
<keyword evidence="2" id="KW-1185">Reference proteome</keyword>
<dbReference type="Gene3D" id="3.20.20.410">
    <property type="entry name" value="Protein of unknown function UPF0759"/>
    <property type="match status" value="1"/>
</dbReference>
<name>A0A4R2N6F4_9PAST</name>
<dbReference type="PANTHER" id="PTHR30348:SF13">
    <property type="entry name" value="UPF0759 PROTEIN YUNF"/>
    <property type="match status" value="1"/>
</dbReference>
<evidence type="ECO:0000313" key="1">
    <source>
        <dbReference type="EMBL" id="TCP16467.1"/>
    </source>
</evidence>
<dbReference type="InterPro" id="IPR002763">
    <property type="entry name" value="DUF72"/>
</dbReference>
<dbReference type="RefSeq" id="WP_132501698.1">
    <property type="nucleotide sequence ID" value="NZ_LVXA01000001.1"/>
</dbReference>
<dbReference type="EMBL" id="SLXJ01000011">
    <property type="protein sequence ID" value="TCP16467.1"/>
    <property type="molecule type" value="Genomic_DNA"/>
</dbReference>
<dbReference type="Proteomes" id="UP000295537">
    <property type="component" value="Unassembled WGS sequence"/>
</dbReference>
<reference evidence="1 2" key="1">
    <citation type="submission" date="2019-03" db="EMBL/GenBank/DDBJ databases">
        <title>Genomic Encyclopedia of Type Strains, Phase IV (KMG-IV): sequencing the most valuable type-strain genomes for metagenomic binning, comparative biology and taxonomic classification.</title>
        <authorList>
            <person name="Goeker M."/>
        </authorList>
    </citation>
    <scope>NUCLEOTIDE SEQUENCE [LARGE SCALE GENOMIC DNA]</scope>
    <source>
        <strain evidence="1 2">DSM 16380</strain>
    </source>
</reference>
<dbReference type="OrthoDB" id="9780310at2"/>
<evidence type="ECO:0000313" key="2">
    <source>
        <dbReference type="Proteomes" id="UP000295537"/>
    </source>
</evidence>
<dbReference type="PANTHER" id="PTHR30348">
    <property type="entry name" value="UNCHARACTERIZED PROTEIN YECE"/>
    <property type="match status" value="1"/>
</dbReference>
<proteinExistence type="predicted"/>